<dbReference type="AlphaFoldDB" id="A0AAI8G480"/>
<dbReference type="GO" id="GO:0003676">
    <property type="term" value="F:nucleic acid binding"/>
    <property type="evidence" value="ECO:0007669"/>
    <property type="project" value="InterPro"/>
</dbReference>
<dbReference type="EMBL" id="CP013690">
    <property type="protein sequence ID" value="ALU25982.1"/>
    <property type="molecule type" value="Genomic_DNA"/>
</dbReference>
<protein>
    <recommendedName>
        <fullName evidence="1">S1 motif domain-containing protein</fullName>
    </recommendedName>
</protein>
<dbReference type="SUPFAM" id="SSF50249">
    <property type="entry name" value="Nucleic acid-binding proteins"/>
    <property type="match status" value="1"/>
</dbReference>
<dbReference type="RefSeq" id="WP_006260534.1">
    <property type="nucleotide sequence ID" value="NZ_CP013690.1"/>
</dbReference>
<dbReference type="InterPro" id="IPR012340">
    <property type="entry name" value="NA-bd_OB-fold"/>
</dbReference>
<organism evidence="2 3">
    <name type="scientific">Myroides odoratimimus</name>
    <dbReference type="NCBI Taxonomy" id="76832"/>
    <lineage>
        <taxon>Bacteria</taxon>
        <taxon>Pseudomonadati</taxon>
        <taxon>Bacteroidota</taxon>
        <taxon>Flavobacteriia</taxon>
        <taxon>Flavobacteriales</taxon>
        <taxon>Flavobacteriaceae</taxon>
        <taxon>Myroides</taxon>
    </lineage>
</organism>
<dbReference type="GeneID" id="66974625"/>
<evidence type="ECO:0000259" key="1">
    <source>
        <dbReference type="PROSITE" id="PS50126"/>
    </source>
</evidence>
<reference evidence="2 3" key="1">
    <citation type="journal article" date="2016" name="J. Zhejiang Univ. Sci. B">
        <title>Antibiotic resistance mechanisms of Myroides sp.</title>
        <authorList>
            <person name="Hu S."/>
            <person name="Yuan S."/>
            <person name="Qu H."/>
            <person name="Jiang T."/>
            <person name="Zhou Y."/>
            <person name="Wang M."/>
            <person name="Ming D."/>
        </authorList>
    </citation>
    <scope>NUCLEOTIDE SEQUENCE [LARGE SCALE GENOMIC DNA]</scope>
    <source>
        <strain evidence="2 3">PR63039</strain>
    </source>
</reference>
<dbReference type="PROSITE" id="PS50126">
    <property type="entry name" value="S1"/>
    <property type="match status" value="1"/>
</dbReference>
<feature type="domain" description="S1 motif" evidence="1">
    <location>
        <begin position="99"/>
        <end position="165"/>
    </location>
</feature>
<name>A0AAI8G480_9FLAO</name>
<sequence length="166" mass="19432">MNAYYSYDHLELEGVEGCISYYEVSEEGYYLRSVTNHNDCWTNSYIEIRDQEFFLPETLLEEEDKGFLNEISHEEFLDQWSQSKMLYEEHWAVFKKELGDQVEGEIVCFYPQGVMVYLGSSFYGLADYHQCLSVLSREKMSPGTVARFKVEGVDEENFLVNLTSLV</sequence>
<evidence type="ECO:0000313" key="2">
    <source>
        <dbReference type="EMBL" id="ALU25982.1"/>
    </source>
</evidence>
<proteinExistence type="predicted"/>
<accession>A0AAI8G480</accession>
<dbReference type="KEGG" id="mod:AS202_07425"/>
<dbReference type="InterPro" id="IPR003029">
    <property type="entry name" value="S1_domain"/>
</dbReference>
<evidence type="ECO:0000313" key="3">
    <source>
        <dbReference type="Proteomes" id="UP000069030"/>
    </source>
</evidence>
<gene>
    <name evidence="2" type="ORF">AS202_07425</name>
</gene>
<dbReference type="Proteomes" id="UP000069030">
    <property type="component" value="Chromosome"/>
</dbReference>